<dbReference type="PANTHER" id="PTHR40274">
    <property type="entry name" value="VIRGINIAMYCIN B LYASE"/>
    <property type="match status" value="1"/>
</dbReference>
<evidence type="ECO:0000313" key="2">
    <source>
        <dbReference type="Proteomes" id="UP000185895"/>
    </source>
</evidence>
<dbReference type="InterPro" id="IPR015943">
    <property type="entry name" value="WD40/YVTN_repeat-like_dom_sf"/>
</dbReference>
<sequence>MNFNPITVNIEQIAVCSYSIPGFVDFMTSNENYIWITNPSQNTVQCFNRSQPTPFYETHVPQAVGVPVYAFSAVWVASLQQRAIYKIAPETGAVLAIIATGLGDLSGEFSLAASPEGIWVVCGEGQLCMIEPASCEITHTLQIAPHSYNLSYGDDALWLSNQYHDSVQRINPLTLRITHQIQVDKKPVFLAFGEHAIWTLNQTHGTVSKIDPVLKCVVATIQLPEQAKGDGGDICVSHGKVWIRTTHMLLIQVDCQTLKIEKVYQHDIPAGSGAVCPQHNLLWISAHDIDKLWAVPLSHDVN</sequence>
<name>A0A1E7R537_9GAMM</name>
<reference evidence="1 2" key="1">
    <citation type="submission" date="2016-09" db="EMBL/GenBank/DDBJ databases">
        <authorList>
            <person name="Capua I."/>
            <person name="De Benedictis P."/>
            <person name="Joannis T."/>
            <person name="Lombin L.H."/>
            <person name="Cattoli G."/>
        </authorList>
    </citation>
    <scope>NUCLEOTIDE SEQUENCE [LARGE SCALE GENOMIC DNA]</scope>
    <source>
        <strain evidence="1 2">ANC 4671</strain>
    </source>
</reference>
<dbReference type="InterPro" id="IPR051344">
    <property type="entry name" value="Vgb"/>
</dbReference>
<accession>A0A1E7R537</accession>
<dbReference type="STRING" id="1262585.BJI46_03520"/>
<gene>
    <name evidence="1" type="ORF">BJI46_03520</name>
</gene>
<dbReference type="RefSeq" id="WP_070070229.1">
    <property type="nucleotide sequence ID" value="NZ_MKKK01000034.1"/>
</dbReference>
<proteinExistence type="predicted"/>
<protein>
    <recommendedName>
        <fullName evidence="3">SMP-30/gluconolactonase/LRE family protein</fullName>
    </recommendedName>
</protein>
<keyword evidence="2" id="KW-1185">Reference proteome</keyword>
<dbReference type="Gene3D" id="2.130.10.10">
    <property type="entry name" value="YVTN repeat-like/Quinoprotein amine dehydrogenase"/>
    <property type="match status" value="1"/>
</dbReference>
<dbReference type="AlphaFoldDB" id="A0A1E7R537"/>
<dbReference type="SUPFAM" id="SSF51004">
    <property type="entry name" value="C-terminal (heme d1) domain of cytochrome cd1-nitrite reductase"/>
    <property type="match status" value="1"/>
</dbReference>
<organism evidence="1 2">
    <name type="scientific">Acinetobacter qingfengensis</name>
    <dbReference type="NCBI Taxonomy" id="1262585"/>
    <lineage>
        <taxon>Bacteria</taxon>
        <taxon>Pseudomonadati</taxon>
        <taxon>Pseudomonadota</taxon>
        <taxon>Gammaproteobacteria</taxon>
        <taxon>Moraxellales</taxon>
        <taxon>Moraxellaceae</taxon>
        <taxon>Acinetobacter</taxon>
    </lineage>
</organism>
<dbReference type="EMBL" id="MKKK01000034">
    <property type="protein sequence ID" value="OEY94422.1"/>
    <property type="molecule type" value="Genomic_DNA"/>
</dbReference>
<dbReference type="PANTHER" id="PTHR40274:SF3">
    <property type="entry name" value="VIRGINIAMYCIN B LYASE"/>
    <property type="match status" value="1"/>
</dbReference>
<comment type="caution">
    <text evidence="1">The sequence shown here is derived from an EMBL/GenBank/DDBJ whole genome shotgun (WGS) entry which is preliminary data.</text>
</comment>
<evidence type="ECO:0008006" key="3">
    <source>
        <dbReference type="Google" id="ProtNLM"/>
    </source>
</evidence>
<dbReference type="OrthoDB" id="6685103at2"/>
<evidence type="ECO:0000313" key="1">
    <source>
        <dbReference type="EMBL" id="OEY94422.1"/>
    </source>
</evidence>
<dbReference type="Proteomes" id="UP000185895">
    <property type="component" value="Unassembled WGS sequence"/>
</dbReference>
<dbReference type="InterPro" id="IPR011048">
    <property type="entry name" value="Haem_d1_sf"/>
</dbReference>